<feature type="transmembrane region" description="Helical" evidence="2">
    <location>
        <begin position="38"/>
        <end position="59"/>
    </location>
</feature>
<keyword evidence="4" id="KW-1185">Reference proteome</keyword>
<feature type="transmembrane region" description="Helical" evidence="2">
    <location>
        <begin position="95"/>
        <end position="116"/>
    </location>
</feature>
<accession>A0A0C3AY05</accession>
<dbReference type="AlphaFoldDB" id="A0A0C3AY05"/>
<dbReference type="EMBL" id="KN824319">
    <property type="protein sequence ID" value="KIM24864.1"/>
    <property type="molecule type" value="Genomic_DNA"/>
</dbReference>
<feature type="transmembrane region" description="Helical" evidence="2">
    <location>
        <begin position="199"/>
        <end position="225"/>
    </location>
</feature>
<keyword evidence="2" id="KW-0812">Transmembrane</keyword>
<name>A0A0C3AY05_SERVB</name>
<evidence type="ECO:0000256" key="2">
    <source>
        <dbReference type="SAM" id="Phobius"/>
    </source>
</evidence>
<protein>
    <submittedName>
        <fullName evidence="3">Uncharacterized protein</fullName>
    </submittedName>
</protein>
<evidence type="ECO:0000256" key="1">
    <source>
        <dbReference type="SAM" id="MobiDB-lite"/>
    </source>
</evidence>
<proteinExistence type="predicted"/>
<reference evidence="4" key="2">
    <citation type="submission" date="2015-01" db="EMBL/GenBank/DDBJ databases">
        <title>Evolutionary Origins and Diversification of the Mycorrhizal Mutualists.</title>
        <authorList>
            <consortium name="DOE Joint Genome Institute"/>
            <consortium name="Mycorrhizal Genomics Consortium"/>
            <person name="Kohler A."/>
            <person name="Kuo A."/>
            <person name="Nagy L.G."/>
            <person name="Floudas D."/>
            <person name="Copeland A."/>
            <person name="Barry K.W."/>
            <person name="Cichocki N."/>
            <person name="Veneault-Fourrey C."/>
            <person name="LaButti K."/>
            <person name="Lindquist E.A."/>
            <person name="Lipzen A."/>
            <person name="Lundell T."/>
            <person name="Morin E."/>
            <person name="Murat C."/>
            <person name="Riley R."/>
            <person name="Ohm R."/>
            <person name="Sun H."/>
            <person name="Tunlid A."/>
            <person name="Henrissat B."/>
            <person name="Grigoriev I.V."/>
            <person name="Hibbett D.S."/>
            <person name="Martin F."/>
        </authorList>
    </citation>
    <scope>NUCLEOTIDE SEQUENCE [LARGE SCALE GENOMIC DNA]</scope>
    <source>
        <strain evidence="4">MAFF 305830</strain>
    </source>
</reference>
<keyword evidence="2" id="KW-1133">Transmembrane helix</keyword>
<organism evidence="3 4">
    <name type="scientific">Serendipita vermifera MAFF 305830</name>
    <dbReference type="NCBI Taxonomy" id="933852"/>
    <lineage>
        <taxon>Eukaryota</taxon>
        <taxon>Fungi</taxon>
        <taxon>Dikarya</taxon>
        <taxon>Basidiomycota</taxon>
        <taxon>Agaricomycotina</taxon>
        <taxon>Agaricomycetes</taxon>
        <taxon>Sebacinales</taxon>
        <taxon>Serendipitaceae</taxon>
        <taxon>Serendipita</taxon>
    </lineage>
</organism>
<dbReference type="Proteomes" id="UP000054097">
    <property type="component" value="Unassembled WGS sequence"/>
</dbReference>
<gene>
    <name evidence="3" type="ORF">M408DRAFT_331536</name>
</gene>
<evidence type="ECO:0000313" key="3">
    <source>
        <dbReference type="EMBL" id="KIM24864.1"/>
    </source>
</evidence>
<dbReference type="HOGENOM" id="CLU_1016217_0_0_1"/>
<feature type="region of interest" description="Disordered" evidence="1">
    <location>
        <begin position="1"/>
        <end position="25"/>
    </location>
</feature>
<reference evidence="3 4" key="1">
    <citation type="submission" date="2014-04" db="EMBL/GenBank/DDBJ databases">
        <authorList>
            <consortium name="DOE Joint Genome Institute"/>
            <person name="Kuo A."/>
            <person name="Zuccaro A."/>
            <person name="Kohler A."/>
            <person name="Nagy L.G."/>
            <person name="Floudas D."/>
            <person name="Copeland A."/>
            <person name="Barry K.W."/>
            <person name="Cichocki N."/>
            <person name="Veneault-Fourrey C."/>
            <person name="LaButti K."/>
            <person name="Lindquist E.A."/>
            <person name="Lipzen A."/>
            <person name="Lundell T."/>
            <person name="Morin E."/>
            <person name="Murat C."/>
            <person name="Sun H."/>
            <person name="Tunlid A."/>
            <person name="Henrissat B."/>
            <person name="Grigoriev I.V."/>
            <person name="Hibbett D.S."/>
            <person name="Martin F."/>
            <person name="Nordberg H.P."/>
            <person name="Cantor M.N."/>
            <person name="Hua S.X."/>
        </authorList>
    </citation>
    <scope>NUCLEOTIDE SEQUENCE [LARGE SCALE GENOMIC DNA]</scope>
    <source>
        <strain evidence="3 4">MAFF 305830</strain>
    </source>
</reference>
<feature type="transmembrane region" description="Helical" evidence="2">
    <location>
        <begin position="246"/>
        <end position="272"/>
    </location>
</feature>
<dbReference type="OrthoDB" id="10322939at2759"/>
<evidence type="ECO:0000313" key="4">
    <source>
        <dbReference type="Proteomes" id="UP000054097"/>
    </source>
</evidence>
<feature type="compositionally biased region" description="Polar residues" evidence="1">
    <location>
        <begin position="16"/>
        <end position="25"/>
    </location>
</feature>
<sequence>MSSEERQPVEAASNPADATTSSSDPEISVTSNDFQAGIFALLVVVAIAVPFFLLLIVIINIGATILSTISFELVGHILLRAYGHKGSEIRLKSSVKVGAVGGAIVAIPFGIIYATLEAWISPPLVVQDVEEQDAREPLLGAQATPTEEQPQEFQRVSKILGIAPKLNDTLRRATHNPFQARMYNNQRVIGVESPSKIRLWLALLVDCLSGPALGAASGAVGSVVLRKAGHTTLDVASATEAGAIGGFVLGALLAFTLSALCTCAFGAAALSLRI</sequence>
<keyword evidence="2" id="KW-0472">Membrane</keyword>